<feature type="chain" id="PRO_5046612081" evidence="9">
    <location>
        <begin position="19"/>
        <end position="440"/>
    </location>
</feature>
<keyword evidence="6" id="KW-0653">Protein transport</keyword>
<evidence type="ECO:0000256" key="2">
    <source>
        <dbReference type="ARBA" id="ARBA00022475"/>
    </source>
</evidence>
<evidence type="ECO:0000256" key="7">
    <source>
        <dbReference type="SAM" id="Coils"/>
    </source>
</evidence>
<reference evidence="11 12" key="1">
    <citation type="submission" date="2024-04" db="EMBL/GenBank/DDBJ databases">
        <title>Draft genome sequence of Thalassolituus maritimus NBRC 116585.</title>
        <authorList>
            <person name="Miyakawa T."/>
            <person name="Kusuya Y."/>
            <person name="Miura T."/>
        </authorList>
    </citation>
    <scope>NUCLEOTIDE SEQUENCE [LARGE SCALE GENOMIC DNA]</scope>
    <source>
        <strain evidence="11 12">5NW40-0001</strain>
    </source>
</reference>
<evidence type="ECO:0000256" key="8">
    <source>
        <dbReference type="SAM" id="Phobius"/>
    </source>
</evidence>
<evidence type="ECO:0000313" key="11">
    <source>
        <dbReference type="EMBL" id="GAA6146328.1"/>
    </source>
</evidence>
<dbReference type="EMBL" id="BAABWH010000006">
    <property type="protein sequence ID" value="GAA6146328.1"/>
    <property type="molecule type" value="Genomic_DNA"/>
</dbReference>
<dbReference type="InterPro" id="IPR050790">
    <property type="entry name" value="ExbB/TolQ_transport"/>
</dbReference>
<comment type="caution">
    <text evidence="11">The sequence shown here is derived from an EMBL/GenBank/DDBJ whole genome shotgun (WGS) entry which is preliminary data.</text>
</comment>
<keyword evidence="6" id="KW-0813">Transport</keyword>
<evidence type="ECO:0000256" key="5">
    <source>
        <dbReference type="ARBA" id="ARBA00023136"/>
    </source>
</evidence>
<evidence type="ECO:0000259" key="10">
    <source>
        <dbReference type="Pfam" id="PF01618"/>
    </source>
</evidence>
<dbReference type="PANTHER" id="PTHR30625">
    <property type="entry name" value="PROTEIN TOLQ"/>
    <property type="match status" value="1"/>
</dbReference>
<keyword evidence="3 8" id="KW-0812">Transmembrane</keyword>
<name>A0ABQ0A1Q8_9GAMM</name>
<feature type="domain" description="MotA/TolQ/ExbB proton channel" evidence="10">
    <location>
        <begin position="305"/>
        <end position="425"/>
    </location>
</feature>
<gene>
    <name evidence="11" type="ORF">NBRC116585_24460</name>
</gene>
<dbReference type="PIRSF" id="PIRSF037714">
    <property type="entry name" value="TolR"/>
    <property type="match status" value="1"/>
</dbReference>
<accession>A0ABQ0A1Q8</accession>
<proteinExistence type="inferred from homology"/>
<evidence type="ECO:0000313" key="12">
    <source>
        <dbReference type="Proteomes" id="UP001481413"/>
    </source>
</evidence>
<protein>
    <submittedName>
        <fullName evidence="11">MotA/TolQ/ExbB proton channel family protein</fullName>
    </submittedName>
</protein>
<keyword evidence="7" id="KW-0175">Coiled coil</keyword>
<keyword evidence="9" id="KW-0732">Signal</keyword>
<organism evidence="11 12">
    <name type="scientific">Thalassolituus maritimus</name>
    <dbReference type="NCBI Taxonomy" id="484498"/>
    <lineage>
        <taxon>Bacteria</taxon>
        <taxon>Pseudomonadati</taxon>
        <taxon>Pseudomonadota</taxon>
        <taxon>Gammaproteobacteria</taxon>
        <taxon>Oceanospirillales</taxon>
        <taxon>Oceanospirillaceae</taxon>
        <taxon>Thalassolituus</taxon>
    </lineage>
</organism>
<feature type="coiled-coil region" evidence="7">
    <location>
        <begin position="40"/>
        <end position="81"/>
    </location>
</feature>
<evidence type="ECO:0000256" key="4">
    <source>
        <dbReference type="ARBA" id="ARBA00022989"/>
    </source>
</evidence>
<keyword evidence="5 8" id="KW-0472">Membrane</keyword>
<evidence type="ECO:0000256" key="6">
    <source>
        <dbReference type="RuleBase" id="RU004057"/>
    </source>
</evidence>
<dbReference type="PANTHER" id="PTHR30625:SF11">
    <property type="entry name" value="MOTA_TOLQ_EXBB PROTON CHANNEL DOMAIN-CONTAINING PROTEIN"/>
    <property type="match status" value="1"/>
</dbReference>
<feature type="transmembrane region" description="Helical" evidence="8">
    <location>
        <begin position="386"/>
        <end position="409"/>
    </location>
</feature>
<dbReference type="RefSeq" id="WP_353295547.1">
    <property type="nucleotide sequence ID" value="NZ_BAABWH010000006.1"/>
</dbReference>
<feature type="transmembrane region" description="Helical" evidence="8">
    <location>
        <begin position="350"/>
        <end position="374"/>
    </location>
</feature>
<evidence type="ECO:0000256" key="9">
    <source>
        <dbReference type="SAM" id="SignalP"/>
    </source>
</evidence>
<feature type="transmembrane region" description="Helical" evidence="8">
    <location>
        <begin position="262"/>
        <end position="288"/>
    </location>
</feature>
<feature type="signal peptide" evidence="9">
    <location>
        <begin position="1"/>
        <end position="18"/>
    </location>
</feature>
<keyword evidence="12" id="KW-1185">Reference proteome</keyword>
<evidence type="ECO:0000256" key="3">
    <source>
        <dbReference type="ARBA" id="ARBA00022692"/>
    </source>
</evidence>
<dbReference type="InterPro" id="IPR017270">
    <property type="entry name" value="MotA/TolQ/ExbB-rel"/>
</dbReference>
<comment type="similarity">
    <text evidence="6">Belongs to the exbB/tolQ family.</text>
</comment>
<dbReference type="InterPro" id="IPR002898">
    <property type="entry name" value="MotA_ExbB_proton_chnl"/>
</dbReference>
<dbReference type="Pfam" id="PF01618">
    <property type="entry name" value="MotA_ExbB"/>
    <property type="match status" value="1"/>
</dbReference>
<keyword evidence="4 8" id="KW-1133">Transmembrane helix</keyword>
<comment type="subcellular location">
    <subcellularLocation>
        <location evidence="1">Cell membrane</location>
        <topology evidence="1">Multi-pass membrane protein</topology>
    </subcellularLocation>
    <subcellularLocation>
        <location evidence="6">Membrane</location>
        <topology evidence="6">Multi-pass membrane protein</topology>
    </subcellularLocation>
</comment>
<dbReference type="Proteomes" id="UP001481413">
    <property type="component" value="Unassembled WGS sequence"/>
</dbReference>
<keyword evidence="2" id="KW-1003">Cell membrane</keyword>
<sequence>MRRITTLLFVFLSMSTQATPLIESAQQFNRYEQAFNQSRLAAFNGDLRTQEQRLKEARAALAKEQARAEALREQFSKNEEVLTEKTEALRLRTGSLGEMFGVVRQVAGDLRTITSSSVTRIDGTATPADLDILAESKALPDLAKIKALWQTLRQETELSGQIATITAPVVQPDGTTVDQEALRIGAFSVIGTGSEPMYLIADEQLGALRPPYRQPADASLLSNWVSADGLANVAIDPARGALLNIEAATPSISERIQQGGTIGYIIIGLGFVGLLIALWRLAALIAIGGGMRQQLKSKQAPSEDNALGRVMLAARKSTQGQDQELLEARLDEAVLRELPAIERGQAIIKLLAGIAPLMGLLGTVTGMIATFQAITAFGSGDAKLMAAGISQALITTVLGLVVAVPLLLLHSWVSSRSRELVHILDEQSAGIIAEAQEKSE</sequence>
<evidence type="ECO:0000256" key="1">
    <source>
        <dbReference type="ARBA" id="ARBA00004651"/>
    </source>
</evidence>